<dbReference type="Proteomes" id="UP001207736">
    <property type="component" value="Unassembled WGS sequence"/>
</dbReference>
<name>A0AAV5B087_9FLAO</name>
<proteinExistence type="predicted"/>
<keyword evidence="5" id="KW-1185">Reference proteome</keyword>
<gene>
    <name evidence="2" type="ORF">RCZ15_23800</name>
    <name evidence="3" type="ORF">RCZ16_01090</name>
</gene>
<dbReference type="Proteomes" id="UP001208692">
    <property type="component" value="Unassembled WGS sequence"/>
</dbReference>
<keyword evidence="1" id="KW-1133">Transmembrane helix</keyword>
<sequence length="185" mass="21400">MGNIKKLCQIYNTALIMKKFVPLFFLLLCFVAFVVIDVIDRNEKKKYTNSKRDNYKKNTAFYISGNIFKMKKVGNFSYILFIKADSVNISKTAVIESSRISGIYDYNSRIVAFLSVSKSYDIEIKTKKIVEPLYIEVILNEGMYNIYFSHNNLSLTTEISDVDIKGNVGQFLLQQMDTMKKPIKF</sequence>
<dbReference type="EMBL" id="BQKB01000005">
    <property type="protein sequence ID" value="GJM51791.1"/>
    <property type="molecule type" value="Genomic_DNA"/>
</dbReference>
<reference evidence="2 5" key="1">
    <citation type="submission" date="2021-11" db="EMBL/GenBank/DDBJ databases">
        <title>Draft genome sequence of Capnocytophaga sp. strain KC07075 isolated from cat oral cavity.</title>
        <authorList>
            <person name="Suzuki M."/>
            <person name="Imaoka K."/>
            <person name="Kimura M."/>
            <person name="Morikawa S."/>
            <person name="Maeda K."/>
        </authorList>
    </citation>
    <scope>NUCLEOTIDE SEQUENCE</scope>
    <source>
        <strain evidence="2">KC07075</strain>
        <strain evidence="3 5">KC07079</strain>
    </source>
</reference>
<accession>A0AAV5B087</accession>
<evidence type="ECO:0000313" key="5">
    <source>
        <dbReference type="Proteomes" id="UP001208692"/>
    </source>
</evidence>
<evidence type="ECO:0000313" key="4">
    <source>
        <dbReference type="Proteomes" id="UP001207736"/>
    </source>
</evidence>
<organism evidence="2 4">
    <name type="scientific">Capnocytophaga catalasegens</name>
    <dbReference type="NCBI Taxonomy" id="1004260"/>
    <lineage>
        <taxon>Bacteria</taxon>
        <taxon>Pseudomonadati</taxon>
        <taxon>Bacteroidota</taxon>
        <taxon>Flavobacteriia</taxon>
        <taxon>Flavobacteriales</taxon>
        <taxon>Flavobacteriaceae</taxon>
        <taxon>Capnocytophaga</taxon>
    </lineage>
</organism>
<protein>
    <submittedName>
        <fullName evidence="2">Uncharacterized protein</fullName>
    </submittedName>
</protein>
<evidence type="ECO:0000313" key="2">
    <source>
        <dbReference type="EMBL" id="GJM51407.1"/>
    </source>
</evidence>
<dbReference type="AlphaFoldDB" id="A0AAV5B087"/>
<comment type="caution">
    <text evidence="2">The sequence shown here is derived from an EMBL/GenBank/DDBJ whole genome shotgun (WGS) entry which is preliminary data.</text>
</comment>
<keyword evidence="1" id="KW-0472">Membrane</keyword>
<evidence type="ECO:0000256" key="1">
    <source>
        <dbReference type="SAM" id="Phobius"/>
    </source>
</evidence>
<keyword evidence="1" id="KW-0812">Transmembrane</keyword>
<feature type="transmembrane region" description="Helical" evidence="1">
    <location>
        <begin position="20"/>
        <end position="39"/>
    </location>
</feature>
<evidence type="ECO:0000313" key="3">
    <source>
        <dbReference type="EMBL" id="GJM51791.1"/>
    </source>
</evidence>
<dbReference type="EMBL" id="BQKA01000054">
    <property type="protein sequence ID" value="GJM51407.1"/>
    <property type="molecule type" value="Genomic_DNA"/>
</dbReference>